<evidence type="ECO:0000313" key="1">
    <source>
        <dbReference type="EMBL" id="ETN68758.1"/>
    </source>
</evidence>
<proteinExistence type="predicted"/>
<dbReference type="Proteomes" id="UP000053676">
    <property type="component" value="Unassembled WGS sequence"/>
</dbReference>
<keyword evidence="2" id="KW-1185">Reference proteome</keyword>
<dbReference type="EMBL" id="KI669207">
    <property type="protein sequence ID" value="ETN68758.1"/>
    <property type="molecule type" value="Genomic_DNA"/>
</dbReference>
<protein>
    <submittedName>
        <fullName evidence="1">Uncharacterized protein</fullName>
    </submittedName>
</protein>
<reference evidence="2" key="1">
    <citation type="journal article" date="2014" name="Nat. Genet.">
        <title>Genome of the human hookworm Necator americanus.</title>
        <authorList>
            <person name="Tang Y.T."/>
            <person name="Gao X."/>
            <person name="Rosa B.A."/>
            <person name="Abubucker S."/>
            <person name="Hallsworth-Pepin K."/>
            <person name="Martin J."/>
            <person name="Tyagi R."/>
            <person name="Heizer E."/>
            <person name="Zhang X."/>
            <person name="Bhonagiri-Palsikar V."/>
            <person name="Minx P."/>
            <person name="Warren W.C."/>
            <person name="Wang Q."/>
            <person name="Zhan B."/>
            <person name="Hotez P.J."/>
            <person name="Sternberg P.W."/>
            <person name="Dougall A."/>
            <person name="Gaze S.T."/>
            <person name="Mulvenna J."/>
            <person name="Sotillo J."/>
            <person name="Ranganathan S."/>
            <person name="Rabelo E.M."/>
            <person name="Wilson R.K."/>
            <person name="Felgner P.L."/>
            <person name="Bethony J."/>
            <person name="Hawdon J.M."/>
            <person name="Gasser R.B."/>
            <person name="Loukas A."/>
            <person name="Mitreva M."/>
        </authorList>
    </citation>
    <scope>NUCLEOTIDE SEQUENCE [LARGE SCALE GENOMIC DNA]</scope>
</reference>
<accession>W2SGV7</accession>
<dbReference type="AlphaFoldDB" id="W2SGV7"/>
<evidence type="ECO:0000313" key="2">
    <source>
        <dbReference type="Proteomes" id="UP000053676"/>
    </source>
</evidence>
<name>W2SGV7_NECAM</name>
<sequence length="105" mass="11643">MLPQHVNVKTNGNTYPRIVKEAPSTIFGAPESRDTCLILGSASAESKPVLDKVQLLGLPRGLTPETPSFREIWNRILLSPQDVTKPPQPRLLHHFSYRDDAEDGA</sequence>
<gene>
    <name evidence="1" type="ORF">NECAME_05483</name>
</gene>
<dbReference type="KEGG" id="nai:NECAME_05483"/>
<organism evidence="1 2">
    <name type="scientific">Necator americanus</name>
    <name type="common">Human hookworm</name>
    <dbReference type="NCBI Taxonomy" id="51031"/>
    <lineage>
        <taxon>Eukaryota</taxon>
        <taxon>Metazoa</taxon>
        <taxon>Ecdysozoa</taxon>
        <taxon>Nematoda</taxon>
        <taxon>Chromadorea</taxon>
        <taxon>Rhabditida</taxon>
        <taxon>Rhabditina</taxon>
        <taxon>Rhabditomorpha</taxon>
        <taxon>Strongyloidea</taxon>
        <taxon>Ancylostomatidae</taxon>
        <taxon>Bunostominae</taxon>
        <taxon>Necator</taxon>
    </lineage>
</organism>